<dbReference type="GO" id="GO:0006099">
    <property type="term" value="P:tricarboxylic acid cycle"/>
    <property type="evidence" value="ECO:0007669"/>
    <property type="project" value="UniProtKB-KW"/>
</dbReference>
<evidence type="ECO:0000259" key="6">
    <source>
        <dbReference type="Pfam" id="PF00206"/>
    </source>
</evidence>
<dbReference type="InterPro" id="IPR008948">
    <property type="entry name" value="L-Aspartase-like"/>
</dbReference>
<dbReference type="GO" id="GO:0004333">
    <property type="term" value="F:fumarate hydratase activity"/>
    <property type="evidence" value="ECO:0007669"/>
    <property type="project" value="UniProtKB-EC"/>
</dbReference>
<feature type="domain" description="Fumarate lyase N-terminal" evidence="6">
    <location>
        <begin position="12"/>
        <end position="336"/>
    </location>
</feature>
<dbReference type="FunFam" id="1.10.40.30:FF:000002">
    <property type="entry name" value="Fumarate hydratase class II"/>
    <property type="match status" value="1"/>
</dbReference>
<dbReference type="Pfam" id="PF10415">
    <property type="entry name" value="FumaraseC_C"/>
    <property type="match status" value="1"/>
</dbReference>
<dbReference type="AlphaFoldDB" id="A0A6L7HXB4"/>
<evidence type="ECO:0000256" key="4">
    <source>
        <dbReference type="ARBA" id="ARBA00022532"/>
    </source>
</evidence>
<dbReference type="GO" id="GO:0006106">
    <property type="term" value="P:fumarate metabolic process"/>
    <property type="evidence" value="ECO:0007669"/>
    <property type="project" value="InterPro"/>
</dbReference>
<keyword evidence="4" id="KW-0816">Tricarboxylic acid cycle</keyword>
<dbReference type="InterPro" id="IPR000362">
    <property type="entry name" value="Fumarate_lyase_fam"/>
</dbReference>
<accession>A0A6L7HXB4</accession>
<evidence type="ECO:0000256" key="1">
    <source>
        <dbReference type="ARBA" id="ARBA00009084"/>
    </source>
</evidence>
<organism evidence="8 9">
    <name type="scientific">Shewanella insulae</name>
    <dbReference type="NCBI Taxonomy" id="2681496"/>
    <lineage>
        <taxon>Bacteria</taxon>
        <taxon>Pseudomonadati</taxon>
        <taxon>Pseudomonadota</taxon>
        <taxon>Gammaproteobacteria</taxon>
        <taxon>Alteromonadales</taxon>
        <taxon>Shewanellaceae</taxon>
        <taxon>Shewanella</taxon>
    </lineage>
</organism>
<dbReference type="InterPro" id="IPR020557">
    <property type="entry name" value="Fumarate_lyase_CS"/>
</dbReference>
<keyword evidence="3" id="KW-0963">Cytoplasm</keyword>
<gene>
    <name evidence="8" type="primary">aspA</name>
    <name evidence="8" type="ORF">GNT65_09730</name>
</gene>
<keyword evidence="5 8" id="KW-0456">Lyase</keyword>
<comment type="caution">
    <text evidence="8">The sequence shown here is derived from an EMBL/GenBank/DDBJ whole genome shotgun (WGS) entry which is preliminary data.</text>
</comment>
<dbReference type="Gene3D" id="1.10.40.30">
    <property type="entry name" value="Fumarase/aspartase (C-terminal domain)"/>
    <property type="match status" value="1"/>
</dbReference>
<proteinExistence type="inferred from homology"/>
<evidence type="ECO:0000256" key="3">
    <source>
        <dbReference type="ARBA" id="ARBA00022490"/>
    </source>
</evidence>
<dbReference type="RefSeq" id="WP_160795670.1">
    <property type="nucleotide sequence ID" value="NZ_CANMWR010000006.1"/>
</dbReference>
<dbReference type="PROSITE" id="PS00163">
    <property type="entry name" value="FUMARATE_LYASES"/>
    <property type="match status" value="1"/>
</dbReference>
<evidence type="ECO:0000313" key="8">
    <source>
        <dbReference type="EMBL" id="MXR68946.1"/>
    </source>
</evidence>
<evidence type="ECO:0000256" key="2">
    <source>
        <dbReference type="ARBA" id="ARBA00012921"/>
    </source>
</evidence>
<dbReference type="Gene3D" id="1.10.275.10">
    <property type="entry name" value="Fumarase/aspartase (N-terminal domain)"/>
    <property type="match status" value="1"/>
</dbReference>
<dbReference type="PANTHER" id="PTHR11444:SF22">
    <property type="entry name" value="FUMARATE HYDRATASE CLASS II"/>
    <property type="match status" value="1"/>
</dbReference>
<protein>
    <recommendedName>
        <fullName evidence="2">fumarate hydratase</fullName>
        <ecNumber evidence="2">4.2.1.2</ecNumber>
    </recommendedName>
</protein>
<dbReference type="PANTHER" id="PTHR11444">
    <property type="entry name" value="ASPARTATEAMMONIA/ARGININOSUCCINATE/ADENYLOSUCCINATE LYASE"/>
    <property type="match status" value="1"/>
</dbReference>
<dbReference type="EMBL" id="WRPA01000007">
    <property type="protein sequence ID" value="MXR68946.1"/>
    <property type="molecule type" value="Genomic_DNA"/>
</dbReference>
<keyword evidence="9" id="KW-1185">Reference proteome</keyword>
<dbReference type="FunFam" id="1.20.200.10:FF:000001">
    <property type="entry name" value="Fumarate hydratase, mitochondrial"/>
    <property type="match status" value="1"/>
</dbReference>
<dbReference type="EC" id="4.2.1.2" evidence="2"/>
<dbReference type="InterPro" id="IPR022761">
    <property type="entry name" value="Fumarate_lyase_N"/>
</dbReference>
<evidence type="ECO:0000256" key="5">
    <source>
        <dbReference type="ARBA" id="ARBA00023239"/>
    </source>
</evidence>
<dbReference type="InterPro" id="IPR024083">
    <property type="entry name" value="Fumarase/histidase_N"/>
</dbReference>
<dbReference type="InterPro" id="IPR005677">
    <property type="entry name" value="Fum_hydII"/>
</dbReference>
<dbReference type="PRINTS" id="PR00149">
    <property type="entry name" value="FUMRATELYASE"/>
</dbReference>
<feature type="domain" description="Fumarase C C-terminal" evidence="7">
    <location>
        <begin position="402"/>
        <end position="455"/>
    </location>
</feature>
<dbReference type="InterPro" id="IPR018951">
    <property type="entry name" value="Fumarase_C_C"/>
</dbReference>
<name>A0A6L7HXB4_9GAMM</name>
<dbReference type="Gene3D" id="1.20.200.10">
    <property type="entry name" value="Fumarase/aspartase (Central domain)"/>
    <property type="match status" value="1"/>
</dbReference>
<dbReference type="Pfam" id="PF00206">
    <property type="entry name" value="Lyase_1"/>
    <property type="match status" value="1"/>
</dbReference>
<evidence type="ECO:0000259" key="7">
    <source>
        <dbReference type="Pfam" id="PF10415"/>
    </source>
</evidence>
<dbReference type="SUPFAM" id="SSF48557">
    <property type="entry name" value="L-aspartase-like"/>
    <property type="match status" value="1"/>
</dbReference>
<comment type="similarity">
    <text evidence="1">Belongs to the class-II fumarase/aspartase family. Fumarase subfamily.</text>
</comment>
<reference evidence="8 9" key="1">
    <citation type="submission" date="2019-12" db="EMBL/GenBank/DDBJ databases">
        <title>Shewanella insulae sp. nov., isolated from a tidal flat.</title>
        <authorList>
            <person name="Yoon J.-H."/>
        </authorList>
    </citation>
    <scope>NUCLEOTIDE SEQUENCE [LARGE SCALE GENOMIC DNA]</scope>
    <source>
        <strain evidence="8 9">JBTF-M18</strain>
    </source>
</reference>
<sequence length="459" mass="49129">MESKVVSDSMGDLNIPADALYGAQTARAIKNFPVSGRPMPRGFIRALLLAKLAAAEANVTLRLLAPNIAPAVAQAVQELLADPHMMRHFPIDMFQTGSGTSSNMNANEVLATLVSNSLGQAVHPNDVINLGQSSNDIIPSAIHISALLAVEQSLLPSLTLLSQTITTKAQQLADVTKTGRTHLMDAMPVRFDQVLGGWASQIDDCRERIASQGDALAQLPVGGTAVGTGVNTHEEFSKVFCERLSALTRTQFRPADNLFSRMASHDTAVALSGQLKTLAVAIMKISNDLRWMNSGPLAGLGEISLQPLQPGSSIMPGKVNPVIPESACMVAAQVMGKDMAITIAGQSGNFELNVMQPLIAVNLLESIESLSNVSRLLADKAIASFVVNRDKIADSLHRNPILVTALSPRVGYVQAAKIVKQAYQDRRPILEVAMELTDLSEEELRRLLDPERLTRGGLS</sequence>
<dbReference type="Proteomes" id="UP000474778">
    <property type="component" value="Unassembled WGS sequence"/>
</dbReference>
<evidence type="ECO:0000313" key="9">
    <source>
        <dbReference type="Proteomes" id="UP000474778"/>
    </source>
</evidence>